<evidence type="ECO:0000313" key="1">
    <source>
        <dbReference type="EMBL" id="AUR79979.1"/>
    </source>
</evidence>
<proteinExistence type="predicted"/>
<reference evidence="1" key="1">
    <citation type="submission" date="2017-10" db="EMBL/GenBank/DDBJ databases">
        <title>First characterization of an IncA/C plasmid carrying blaPER-2 from Citrobacter freundii.</title>
        <authorList>
            <person name="Ruggiero M."/>
            <person name="Girlich D."/>
            <person name="Naas T."/>
            <person name="Power P."/>
            <person name="Gutkind G.G."/>
        </authorList>
    </citation>
    <scope>NUCLEOTIDE SEQUENCE</scope>
    <source>
        <strain evidence="1">33587</strain>
        <plasmid evidence="1">pCf587</plasmid>
    </source>
</reference>
<protein>
    <submittedName>
        <fullName evidence="1">Uncharacterized protein</fullName>
    </submittedName>
</protein>
<keyword evidence="1" id="KW-0614">Plasmid</keyword>
<sequence length="67" mass="7768">MLDRQSFESVRIWAYNQRGLGRKPLQKVIRRALARTTIHRAWLQGWTGSFLVSVLDREVDPKATACI</sequence>
<dbReference type="AlphaFoldDB" id="A0A2I7QF72"/>
<organism evidence="1">
    <name type="scientific">Citrobacter freundii</name>
    <dbReference type="NCBI Taxonomy" id="546"/>
    <lineage>
        <taxon>Bacteria</taxon>
        <taxon>Pseudomonadati</taxon>
        <taxon>Pseudomonadota</taxon>
        <taxon>Gammaproteobacteria</taxon>
        <taxon>Enterobacterales</taxon>
        <taxon>Enterobacteriaceae</taxon>
        <taxon>Citrobacter</taxon>
        <taxon>Citrobacter freundii complex</taxon>
    </lineage>
</organism>
<name>A0A2I7QF72_CITFR</name>
<accession>A0A2I7QF72</accession>
<gene>
    <name evidence="1" type="ORF">pCf587_0200</name>
</gene>
<geneLocation type="plasmid" evidence="1">
    <name>pCf587</name>
</geneLocation>
<dbReference type="EMBL" id="MG053108">
    <property type="protein sequence ID" value="AUR79979.1"/>
    <property type="molecule type" value="Genomic_DNA"/>
</dbReference>